<proteinExistence type="predicted"/>
<protein>
    <submittedName>
        <fullName evidence="1">Uncharacterized protein</fullName>
    </submittedName>
</protein>
<dbReference type="AlphaFoldDB" id="A0A075R9E0"/>
<reference evidence="1 2" key="1">
    <citation type="journal article" date="2011" name="J. Bacteriol.">
        <title>Genome sequence of Brevibacillus laterosporus LMG 15441, a pathogen of invertebrates.</title>
        <authorList>
            <person name="Djukic M."/>
            <person name="Poehlein A."/>
            <person name="Thurmer A."/>
            <person name="Daniel R."/>
        </authorList>
    </citation>
    <scope>NUCLEOTIDE SEQUENCE [LARGE SCALE GENOMIC DNA]</scope>
    <source>
        <strain evidence="1 2">LMG 15441</strain>
    </source>
</reference>
<organism evidence="1 2">
    <name type="scientific">Brevibacillus laterosporus LMG 15441</name>
    <dbReference type="NCBI Taxonomy" id="1042163"/>
    <lineage>
        <taxon>Bacteria</taxon>
        <taxon>Bacillati</taxon>
        <taxon>Bacillota</taxon>
        <taxon>Bacilli</taxon>
        <taxon>Bacillales</taxon>
        <taxon>Paenibacillaceae</taxon>
        <taxon>Brevibacillus</taxon>
    </lineage>
</organism>
<dbReference type="STRING" id="1042163.BRLA_c042240"/>
<accession>A0A075R9E0</accession>
<sequence length="33" mass="3365">MKNYTTPKVKVVNPGVIDVVDSCQCGAKNGAGA</sequence>
<dbReference type="EMBL" id="CP007806">
    <property type="protein sequence ID" value="AIG28499.1"/>
    <property type="molecule type" value="Genomic_DNA"/>
</dbReference>
<keyword evidence="2" id="KW-1185">Reference proteome</keyword>
<dbReference type="KEGG" id="blr:BRLA_c042240"/>
<dbReference type="HOGENOM" id="CLU_3380877_0_0_9"/>
<gene>
    <name evidence="1" type="ORF">BRLA_c042240</name>
</gene>
<evidence type="ECO:0000313" key="2">
    <source>
        <dbReference type="Proteomes" id="UP000005850"/>
    </source>
</evidence>
<name>A0A075R9E0_BRELA</name>
<dbReference type="Proteomes" id="UP000005850">
    <property type="component" value="Chromosome"/>
</dbReference>
<evidence type="ECO:0000313" key="1">
    <source>
        <dbReference type="EMBL" id="AIG28499.1"/>
    </source>
</evidence>